<dbReference type="PANTHER" id="PTHR32305:SF15">
    <property type="entry name" value="PROTEIN RHSA-RELATED"/>
    <property type="match status" value="1"/>
</dbReference>
<evidence type="ECO:0008006" key="4">
    <source>
        <dbReference type="Google" id="ProtNLM"/>
    </source>
</evidence>
<reference evidence="2 3" key="1">
    <citation type="submission" date="2019-12" db="EMBL/GenBank/DDBJ databases">
        <title>Genomic-based taxomic classification of the family Erythrobacteraceae.</title>
        <authorList>
            <person name="Xu L."/>
        </authorList>
    </citation>
    <scope>NUCLEOTIDE SEQUENCE [LARGE SCALE GENOMIC DNA]</scope>
    <source>
        <strain evidence="2 3">LMG 29519</strain>
    </source>
</reference>
<evidence type="ECO:0000256" key="1">
    <source>
        <dbReference type="SAM" id="MobiDB-lite"/>
    </source>
</evidence>
<comment type="caution">
    <text evidence="2">The sequence shown here is derived from an EMBL/GenBank/DDBJ whole genome shotgun (WGS) entry which is preliminary data.</text>
</comment>
<sequence>MIAEYNASGTMLDRYIHGTNADADDPLVWYTGSGVSEVNRRNLYSDERGSIALVADRYGGAVALNTYDEFGINGSTNQGRFHYTGQAWLEEAELYYYKARVYSPKLGRFLQVDPIGYEDQCNLYAYVGNDPVNRVDPTGLITEDPEEEGWLARQAKKLQDKFDGAVDGAGDVLESGANTLSEGADAMADATVTLVEAGKTVLRAVDKVTIDPTEYGETGREVVRRARELGRRFTREHDAEQQYQELEAERGRYLRGKSGSIIDDTSKSRQRADTALRRSELPKEDDED</sequence>
<keyword evidence="3" id="KW-1185">Reference proteome</keyword>
<evidence type="ECO:0000313" key="2">
    <source>
        <dbReference type="EMBL" id="MXP08941.1"/>
    </source>
</evidence>
<organism evidence="2 3">
    <name type="scientific">Alteriqipengyuania halimionae</name>
    <dbReference type="NCBI Taxonomy" id="1926630"/>
    <lineage>
        <taxon>Bacteria</taxon>
        <taxon>Pseudomonadati</taxon>
        <taxon>Pseudomonadota</taxon>
        <taxon>Alphaproteobacteria</taxon>
        <taxon>Sphingomonadales</taxon>
        <taxon>Erythrobacteraceae</taxon>
        <taxon>Alteriqipengyuania</taxon>
    </lineage>
</organism>
<dbReference type="AlphaFoldDB" id="A0A6I4U369"/>
<dbReference type="EMBL" id="WTYR01000001">
    <property type="protein sequence ID" value="MXP08941.1"/>
    <property type="molecule type" value="Genomic_DNA"/>
</dbReference>
<accession>A0A6I4U369</accession>
<proteinExistence type="predicted"/>
<protein>
    <recommendedName>
        <fullName evidence="4">RHS repeat-associated core domain-containing protein</fullName>
    </recommendedName>
</protein>
<gene>
    <name evidence="2" type="ORF">GRI68_01960</name>
</gene>
<feature type="compositionally biased region" description="Basic and acidic residues" evidence="1">
    <location>
        <begin position="264"/>
        <end position="282"/>
    </location>
</feature>
<dbReference type="InterPro" id="IPR022385">
    <property type="entry name" value="Rhs_assc_core"/>
</dbReference>
<dbReference type="Proteomes" id="UP000429229">
    <property type="component" value="Unassembled WGS sequence"/>
</dbReference>
<feature type="region of interest" description="Disordered" evidence="1">
    <location>
        <begin position="255"/>
        <end position="288"/>
    </location>
</feature>
<dbReference type="NCBIfam" id="TIGR03696">
    <property type="entry name" value="Rhs_assc_core"/>
    <property type="match status" value="1"/>
</dbReference>
<dbReference type="InterPro" id="IPR050708">
    <property type="entry name" value="T6SS_VgrG/RHS"/>
</dbReference>
<name>A0A6I4U369_9SPHN</name>
<dbReference type="PRINTS" id="PR00394">
    <property type="entry name" value="RHSPROTEIN"/>
</dbReference>
<evidence type="ECO:0000313" key="3">
    <source>
        <dbReference type="Proteomes" id="UP000429229"/>
    </source>
</evidence>
<dbReference type="PANTHER" id="PTHR32305">
    <property type="match status" value="1"/>
</dbReference>
<dbReference type="OrthoDB" id="6057489at2"/>
<dbReference type="Gene3D" id="2.180.10.10">
    <property type="entry name" value="RHS repeat-associated core"/>
    <property type="match status" value="1"/>
</dbReference>